<keyword evidence="2" id="KW-1185">Reference proteome</keyword>
<evidence type="ECO:0000313" key="1">
    <source>
        <dbReference type="EMBL" id="KAF1956032.1"/>
    </source>
</evidence>
<name>A0A6A5TWL5_9PLEO</name>
<dbReference type="OrthoDB" id="5368161at2759"/>
<proteinExistence type="predicted"/>
<organism evidence="1 2">
    <name type="scientific">Byssothecium circinans</name>
    <dbReference type="NCBI Taxonomy" id="147558"/>
    <lineage>
        <taxon>Eukaryota</taxon>
        <taxon>Fungi</taxon>
        <taxon>Dikarya</taxon>
        <taxon>Ascomycota</taxon>
        <taxon>Pezizomycotina</taxon>
        <taxon>Dothideomycetes</taxon>
        <taxon>Pleosporomycetidae</taxon>
        <taxon>Pleosporales</taxon>
        <taxon>Massarineae</taxon>
        <taxon>Massarinaceae</taxon>
        <taxon>Byssothecium</taxon>
    </lineage>
</organism>
<evidence type="ECO:0008006" key="3">
    <source>
        <dbReference type="Google" id="ProtNLM"/>
    </source>
</evidence>
<reference evidence="1" key="1">
    <citation type="journal article" date="2020" name="Stud. Mycol.">
        <title>101 Dothideomycetes genomes: a test case for predicting lifestyles and emergence of pathogens.</title>
        <authorList>
            <person name="Haridas S."/>
            <person name="Albert R."/>
            <person name="Binder M."/>
            <person name="Bloem J."/>
            <person name="Labutti K."/>
            <person name="Salamov A."/>
            <person name="Andreopoulos B."/>
            <person name="Baker S."/>
            <person name="Barry K."/>
            <person name="Bills G."/>
            <person name="Bluhm B."/>
            <person name="Cannon C."/>
            <person name="Castanera R."/>
            <person name="Culley D."/>
            <person name="Daum C."/>
            <person name="Ezra D."/>
            <person name="Gonzalez J."/>
            <person name="Henrissat B."/>
            <person name="Kuo A."/>
            <person name="Liang C."/>
            <person name="Lipzen A."/>
            <person name="Lutzoni F."/>
            <person name="Magnuson J."/>
            <person name="Mondo S."/>
            <person name="Nolan M."/>
            <person name="Ohm R."/>
            <person name="Pangilinan J."/>
            <person name="Park H.-J."/>
            <person name="Ramirez L."/>
            <person name="Alfaro M."/>
            <person name="Sun H."/>
            <person name="Tritt A."/>
            <person name="Yoshinaga Y."/>
            <person name="Zwiers L.-H."/>
            <person name="Turgeon B."/>
            <person name="Goodwin S."/>
            <person name="Spatafora J."/>
            <person name="Crous P."/>
            <person name="Grigoriev I."/>
        </authorList>
    </citation>
    <scope>NUCLEOTIDE SEQUENCE</scope>
    <source>
        <strain evidence="1">CBS 675.92</strain>
    </source>
</reference>
<dbReference type="Gene3D" id="3.80.10.10">
    <property type="entry name" value="Ribonuclease Inhibitor"/>
    <property type="match status" value="1"/>
</dbReference>
<dbReference type="AlphaFoldDB" id="A0A6A5TWL5"/>
<protein>
    <recommendedName>
        <fullName evidence="3">F-box domain-containing protein</fullName>
    </recommendedName>
</protein>
<dbReference type="Proteomes" id="UP000800035">
    <property type="component" value="Unassembled WGS sequence"/>
</dbReference>
<dbReference type="SUPFAM" id="SSF52047">
    <property type="entry name" value="RNI-like"/>
    <property type="match status" value="1"/>
</dbReference>
<accession>A0A6A5TWL5</accession>
<evidence type="ECO:0000313" key="2">
    <source>
        <dbReference type="Proteomes" id="UP000800035"/>
    </source>
</evidence>
<sequence length="431" mass="48533">MHHALHLPEIVGEIVEKNSSVPGYLHTCLLINTLFFQCAAPILWTSCAPGIESEGSNHVTPDIRHLAHIARVDAQRGQRYANLIRRLMFGGKGFEHYMSETVSETRRMYETRYHDGSVSHASLPMVGFEWKQLVDLEIKEPSFGIETFMDMERLLPYLVPRLRRLEWSGCRGVDEGIFSALQVKCPALKSLVLKPNCWNGTFDATREAVEGFLVKNSGMEHLDVRTDGAGHVWRRVWTKDLLKVLSGHSNLRTVSLPDIEDSSIKELIQSQGGECRTPFFALQHLCTGLSASTLPSLHRITPQLSALTLDLRAIDLPATMSVLFHASAFTQLSSLIIHFPGEAEIHGTDLIRLFQNCPSLSHLSIGKDQTHLHQPWARGLVDSDFEVLARSAVQSCYQSIRSVFRGELDLIWYSEPSRTDLIDLVMIWEVN</sequence>
<dbReference type="InterPro" id="IPR032675">
    <property type="entry name" value="LRR_dom_sf"/>
</dbReference>
<dbReference type="EMBL" id="ML976993">
    <property type="protein sequence ID" value="KAF1956032.1"/>
    <property type="molecule type" value="Genomic_DNA"/>
</dbReference>
<gene>
    <name evidence="1" type="ORF">CC80DRAFT_594175</name>
</gene>